<dbReference type="GO" id="GO:0016020">
    <property type="term" value="C:membrane"/>
    <property type="evidence" value="ECO:0007669"/>
    <property type="project" value="UniProtKB-SubCell"/>
</dbReference>
<gene>
    <name evidence="9" type="ORF">C0175_05970</name>
</gene>
<proteinExistence type="inferred from homology"/>
<evidence type="ECO:0000256" key="7">
    <source>
        <dbReference type="SAM" id="Phobius"/>
    </source>
</evidence>
<dbReference type="InterPro" id="IPR050925">
    <property type="entry name" value="Rhomboid_protease_S54"/>
</dbReference>
<name>A0A2J6X4C5_9BACT</name>
<keyword evidence="5 7" id="KW-1133">Transmembrane helix</keyword>
<accession>A0A2J6X4C5</accession>
<feature type="transmembrane region" description="Helical" evidence="7">
    <location>
        <begin position="12"/>
        <end position="33"/>
    </location>
</feature>
<dbReference type="GO" id="GO:0004252">
    <property type="term" value="F:serine-type endopeptidase activity"/>
    <property type="evidence" value="ECO:0007669"/>
    <property type="project" value="InterPro"/>
</dbReference>
<evidence type="ECO:0000259" key="8">
    <source>
        <dbReference type="Pfam" id="PF01694"/>
    </source>
</evidence>
<protein>
    <submittedName>
        <fullName evidence="9">Rhomboid family intramembrane serine protease</fullName>
    </submittedName>
</protein>
<evidence type="ECO:0000313" key="10">
    <source>
        <dbReference type="Proteomes" id="UP000236910"/>
    </source>
</evidence>
<dbReference type="Pfam" id="PF01694">
    <property type="entry name" value="Rhomboid"/>
    <property type="match status" value="1"/>
</dbReference>
<evidence type="ECO:0000256" key="2">
    <source>
        <dbReference type="ARBA" id="ARBA00009045"/>
    </source>
</evidence>
<sequence length="232" mass="26265">MLPLRDTEEIETFPFITISLIVINSFIFAYGYFTAISTPNPDQYLASIYLKYGLVPTRVLSSPPFGLGYLTFITSIFLHGSWSHLIFNMLFLWIFGNNVEDYLGHFHFLIFYLLSGIFASLIQILTMGKSSVPVIGASGAIAGTMGAYFLLFPRSRIRTLVFIFFFITIIEIPAPVYLLIWFLSQLFEGLSNFGVASGIAFFAHIGGFIFGLFYALLIGKHAGRKRRYLYYI</sequence>
<feature type="transmembrane region" description="Helical" evidence="7">
    <location>
        <begin position="69"/>
        <end position="94"/>
    </location>
</feature>
<dbReference type="FunFam" id="1.20.1540.10:FF:000027">
    <property type="entry name" value="Rhomboid family intramembrane serine protease"/>
    <property type="match status" value="1"/>
</dbReference>
<reference evidence="9 10" key="1">
    <citation type="submission" date="2018-01" db="EMBL/GenBank/DDBJ databases">
        <title>Metagenomic assembled genomes from two thermal pools in the Uzon Caldera, Kamchatka, Russia.</title>
        <authorList>
            <person name="Wilkins L."/>
            <person name="Ettinger C."/>
        </authorList>
    </citation>
    <scope>NUCLEOTIDE SEQUENCE [LARGE SCALE GENOMIC DNA]</scope>
    <source>
        <strain evidence="9">ARK-10</strain>
    </source>
</reference>
<dbReference type="PANTHER" id="PTHR43731">
    <property type="entry name" value="RHOMBOID PROTEASE"/>
    <property type="match status" value="1"/>
</dbReference>
<keyword evidence="3 7" id="KW-0812">Transmembrane</keyword>
<feature type="transmembrane region" description="Helical" evidence="7">
    <location>
        <begin position="132"/>
        <end position="152"/>
    </location>
</feature>
<keyword evidence="4" id="KW-0378">Hydrolase</keyword>
<dbReference type="Gene3D" id="1.20.1540.10">
    <property type="entry name" value="Rhomboid-like"/>
    <property type="match status" value="1"/>
</dbReference>
<dbReference type="InterPro" id="IPR035952">
    <property type="entry name" value="Rhomboid-like_sf"/>
</dbReference>
<comment type="similarity">
    <text evidence="2">Belongs to the peptidase S54 family.</text>
</comment>
<evidence type="ECO:0000256" key="5">
    <source>
        <dbReference type="ARBA" id="ARBA00022989"/>
    </source>
</evidence>
<evidence type="ECO:0000256" key="4">
    <source>
        <dbReference type="ARBA" id="ARBA00022801"/>
    </source>
</evidence>
<feature type="transmembrane region" description="Helical" evidence="7">
    <location>
        <begin position="159"/>
        <end position="183"/>
    </location>
</feature>
<dbReference type="GO" id="GO:0006508">
    <property type="term" value="P:proteolysis"/>
    <property type="evidence" value="ECO:0007669"/>
    <property type="project" value="UniProtKB-KW"/>
</dbReference>
<dbReference type="AlphaFoldDB" id="A0A2J6X4C5"/>
<evidence type="ECO:0000256" key="1">
    <source>
        <dbReference type="ARBA" id="ARBA00004141"/>
    </source>
</evidence>
<comment type="caution">
    <text evidence="9">The sequence shown here is derived from an EMBL/GenBank/DDBJ whole genome shotgun (WGS) entry which is preliminary data.</text>
</comment>
<feature type="transmembrane region" description="Helical" evidence="7">
    <location>
        <begin position="195"/>
        <end position="217"/>
    </location>
</feature>
<feature type="transmembrane region" description="Helical" evidence="7">
    <location>
        <begin position="106"/>
        <end position="126"/>
    </location>
</feature>
<comment type="subcellular location">
    <subcellularLocation>
        <location evidence="1">Membrane</location>
        <topology evidence="1">Multi-pass membrane protein</topology>
    </subcellularLocation>
</comment>
<evidence type="ECO:0000256" key="3">
    <source>
        <dbReference type="ARBA" id="ARBA00022692"/>
    </source>
</evidence>
<dbReference type="SUPFAM" id="SSF144091">
    <property type="entry name" value="Rhomboid-like"/>
    <property type="match status" value="1"/>
</dbReference>
<dbReference type="PANTHER" id="PTHR43731:SF14">
    <property type="entry name" value="PRESENILIN-ASSOCIATED RHOMBOID-LIKE PROTEIN, MITOCHONDRIAL"/>
    <property type="match status" value="1"/>
</dbReference>
<dbReference type="EMBL" id="PNIX01000344">
    <property type="protein sequence ID" value="PMP81153.1"/>
    <property type="molecule type" value="Genomic_DNA"/>
</dbReference>
<evidence type="ECO:0000256" key="6">
    <source>
        <dbReference type="ARBA" id="ARBA00023136"/>
    </source>
</evidence>
<evidence type="ECO:0000313" key="9">
    <source>
        <dbReference type="EMBL" id="PMP81153.1"/>
    </source>
</evidence>
<keyword evidence="6 7" id="KW-0472">Membrane</keyword>
<dbReference type="Proteomes" id="UP000236910">
    <property type="component" value="Unassembled WGS sequence"/>
</dbReference>
<feature type="domain" description="Peptidase S54 rhomboid" evidence="8">
    <location>
        <begin position="70"/>
        <end position="219"/>
    </location>
</feature>
<dbReference type="InterPro" id="IPR022764">
    <property type="entry name" value="Peptidase_S54_rhomboid_dom"/>
</dbReference>
<keyword evidence="9" id="KW-0645">Protease</keyword>
<organism evidence="9 10">
    <name type="scientific">Caldisericum exile</name>
    <dbReference type="NCBI Taxonomy" id="693075"/>
    <lineage>
        <taxon>Bacteria</taxon>
        <taxon>Pseudomonadati</taxon>
        <taxon>Caldisericota/Cryosericota group</taxon>
        <taxon>Caldisericota</taxon>
        <taxon>Caldisericia</taxon>
        <taxon>Caldisericales</taxon>
        <taxon>Caldisericaceae</taxon>
        <taxon>Caldisericum</taxon>
    </lineage>
</organism>